<organism evidence="1 2">
    <name type="scientific">Streptococcus oralis subsp. dentisani</name>
    <dbReference type="NCBI Taxonomy" id="1458253"/>
    <lineage>
        <taxon>Bacteria</taxon>
        <taxon>Bacillati</taxon>
        <taxon>Bacillota</taxon>
        <taxon>Bacilli</taxon>
        <taxon>Lactobacillales</taxon>
        <taxon>Streptococcaceae</taxon>
        <taxon>Streptococcus</taxon>
    </lineage>
</organism>
<comment type="caution">
    <text evidence="1">The sequence shown here is derived from an EMBL/GenBank/DDBJ whole genome shotgun (WGS) entry which is preliminary data.</text>
</comment>
<accession>A0A1X1J4E9</accession>
<evidence type="ECO:0000313" key="1">
    <source>
        <dbReference type="EMBL" id="ORO80216.1"/>
    </source>
</evidence>
<name>A0A1X1J4E9_STROR</name>
<dbReference type="EMBL" id="NCUX01000026">
    <property type="protein sequence ID" value="ORO80216.1"/>
    <property type="molecule type" value="Genomic_DNA"/>
</dbReference>
<reference evidence="1 2" key="1">
    <citation type="journal article" date="2016" name="Eur. J. Clin. Microbiol. Infect. Dis.">
        <title>Whole genome sequencing as a tool for phylogenetic analysis of clinical strains of Mitis group streptococci.</title>
        <authorList>
            <person name="Rasmussen L.H."/>
            <person name="Dargis R."/>
            <person name="Hojholt K."/>
            <person name="Christensen J.J."/>
            <person name="Skovgaard O."/>
            <person name="Justesen U.S."/>
            <person name="Rosenvinge F.S."/>
            <person name="Moser C."/>
            <person name="Lukjancenko O."/>
            <person name="Rasmussen S."/>
            <person name="Nielsen X.C."/>
        </authorList>
    </citation>
    <scope>NUCLEOTIDE SEQUENCE [LARGE SCALE GENOMIC DNA]</scope>
    <source>
        <strain evidence="1 2">RH_9883_08</strain>
    </source>
</reference>
<sequence length="138" mass="15788">MTGIKVSLVRPKVEDGYSKELIDFVEKLIHEHPSIGVEGKISMNYTGATYTFDEKEYAVFLLINRTSTIVDSDLSFCLSWSYSGQKVFNRQPIFYNHNSRGDLGINQATLMMLEITPEQQEIINQMSDSRKMEIKIIA</sequence>
<proteinExistence type="predicted"/>
<dbReference type="Proteomes" id="UP000193780">
    <property type="component" value="Unassembled WGS sequence"/>
</dbReference>
<protein>
    <submittedName>
        <fullName evidence="1">Uncharacterized protein</fullName>
    </submittedName>
</protein>
<dbReference type="AlphaFoldDB" id="A0A1X1J4E9"/>
<evidence type="ECO:0000313" key="2">
    <source>
        <dbReference type="Proteomes" id="UP000193780"/>
    </source>
</evidence>
<dbReference type="RefSeq" id="WP_084973094.1">
    <property type="nucleotide sequence ID" value="NZ_NCUX01000026.1"/>
</dbReference>
<gene>
    <name evidence="1" type="ORF">B7708_01015</name>
</gene>